<dbReference type="Pfam" id="PF21761">
    <property type="entry name" value="RedAm-like_C"/>
    <property type="match status" value="1"/>
</dbReference>
<proteinExistence type="inferred from homology"/>
<dbReference type="InterPro" id="IPR015815">
    <property type="entry name" value="HIBADH-related"/>
</dbReference>
<dbReference type="InterPro" id="IPR036291">
    <property type="entry name" value="NAD(P)-bd_dom_sf"/>
</dbReference>
<reference evidence="6" key="1">
    <citation type="submission" date="2015-07" db="EMBL/GenBank/DDBJ databases">
        <authorList>
            <person name="Urmite Genomes"/>
        </authorList>
    </citation>
    <scope>NUCLEOTIDE SEQUENCE [LARGE SCALE GENOMIC DNA]</scope>
    <source>
        <strain evidence="6">type strain: ATCC 49404</strain>
    </source>
</reference>
<dbReference type="SUPFAM" id="SSF51735">
    <property type="entry name" value="NAD(P)-binding Rossmann-fold domains"/>
    <property type="match status" value="1"/>
</dbReference>
<dbReference type="GO" id="GO:0050661">
    <property type="term" value="F:NADP binding"/>
    <property type="evidence" value="ECO:0007669"/>
    <property type="project" value="InterPro"/>
</dbReference>
<evidence type="ECO:0000256" key="2">
    <source>
        <dbReference type="ARBA" id="ARBA00023002"/>
    </source>
</evidence>
<dbReference type="RefSeq" id="WP_090517081.1">
    <property type="nucleotide sequence ID" value="NZ_CWKH01000002.1"/>
</dbReference>
<keyword evidence="6" id="KW-1185">Reference proteome</keyword>
<keyword evidence="2" id="KW-0560">Oxidoreductase</keyword>
<feature type="domain" description="NADPH-dependent reductive aminase-like C-terminal" evidence="4">
    <location>
        <begin position="162"/>
        <end position="286"/>
    </location>
</feature>
<dbReference type="InterPro" id="IPR006115">
    <property type="entry name" value="6PGDH_NADP-bd"/>
</dbReference>
<dbReference type="PANTHER" id="PTHR43580">
    <property type="entry name" value="OXIDOREDUCTASE GLYR1-RELATED"/>
    <property type="match status" value="1"/>
</dbReference>
<dbReference type="Proteomes" id="UP000199147">
    <property type="component" value="Unassembled WGS sequence"/>
</dbReference>
<dbReference type="Gene3D" id="3.40.50.720">
    <property type="entry name" value="NAD(P)-binding Rossmann-like Domain"/>
    <property type="match status" value="1"/>
</dbReference>
<gene>
    <name evidence="5" type="ORF">BN2156_04508</name>
</gene>
<feature type="domain" description="6-phosphogluconate dehydrogenase NADP-binding" evidence="3">
    <location>
        <begin position="8"/>
        <end position="155"/>
    </location>
</feature>
<evidence type="ECO:0000313" key="6">
    <source>
        <dbReference type="Proteomes" id="UP000199147"/>
    </source>
</evidence>
<dbReference type="EMBL" id="CWKH01000002">
    <property type="protein sequence ID" value="CRZ17619.1"/>
    <property type="molecule type" value="Genomic_DNA"/>
</dbReference>
<protein>
    <submittedName>
        <fullName evidence="5">Oxidoreductase</fullName>
    </submittedName>
</protein>
<comment type="similarity">
    <text evidence="1">Belongs to the HIBADH-related family.</text>
</comment>
<organism evidence="5 6">
    <name type="scientific">Mycolicibacterium neworleansense</name>
    <dbReference type="NCBI Taxonomy" id="146018"/>
    <lineage>
        <taxon>Bacteria</taxon>
        <taxon>Bacillati</taxon>
        <taxon>Actinomycetota</taxon>
        <taxon>Actinomycetes</taxon>
        <taxon>Mycobacteriales</taxon>
        <taxon>Mycobacteriaceae</taxon>
        <taxon>Mycolicibacterium</taxon>
    </lineage>
</organism>
<dbReference type="Gene3D" id="1.10.1040.10">
    <property type="entry name" value="N-(1-d-carboxylethyl)-l-norvaline Dehydrogenase, domain 2"/>
    <property type="match status" value="1"/>
</dbReference>
<dbReference type="InterPro" id="IPR051265">
    <property type="entry name" value="HIBADH-related_NP60_sf"/>
</dbReference>
<dbReference type="InterPro" id="IPR048666">
    <property type="entry name" value="RedAm-like_C"/>
</dbReference>
<dbReference type="PIRSF" id="PIRSF000103">
    <property type="entry name" value="HIBADH"/>
    <property type="match status" value="1"/>
</dbReference>
<accession>A0A0H5S8J8</accession>
<evidence type="ECO:0000259" key="4">
    <source>
        <dbReference type="Pfam" id="PF21761"/>
    </source>
</evidence>
<dbReference type="AlphaFoldDB" id="A0A0H5S8J8"/>
<evidence type="ECO:0000313" key="5">
    <source>
        <dbReference type="EMBL" id="CRZ17619.1"/>
    </source>
</evidence>
<dbReference type="GO" id="GO:0016491">
    <property type="term" value="F:oxidoreductase activity"/>
    <property type="evidence" value="ECO:0007669"/>
    <property type="project" value="UniProtKB-KW"/>
</dbReference>
<dbReference type="Pfam" id="PF03446">
    <property type="entry name" value="NAD_binding_2"/>
    <property type="match status" value="1"/>
</dbReference>
<dbReference type="SUPFAM" id="SSF48179">
    <property type="entry name" value="6-phosphogluconate dehydrogenase C-terminal domain-like"/>
    <property type="match status" value="1"/>
</dbReference>
<dbReference type="OrthoDB" id="4029976at2"/>
<evidence type="ECO:0000259" key="3">
    <source>
        <dbReference type="Pfam" id="PF03446"/>
    </source>
</evidence>
<name>A0A0H5S8J8_9MYCO</name>
<dbReference type="STRING" id="146018.BN2156_04508"/>
<evidence type="ECO:0000256" key="1">
    <source>
        <dbReference type="ARBA" id="ARBA00009080"/>
    </source>
</evidence>
<dbReference type="InterPro" id="IPR013328">
    <property type="entry name" value="6PGD_dom2"/>
</dbReference>
<dbReference type="InterPro" id="IPR008927">
    <property type="entry name" value="6-PGluconate_DH-like_C_sf"/>
</dbReference>
<sequence>MTTTHQSISFLGLGAMGSQLARIALKAGHPTVVWNRTAERAAVLVEEGATAAATVVHALDADLIVVCLFDQASVHEVLDPVADKLAGRRLVNLTTTSPNGARELARWAAGHGAEYLDGGIMATPEMIATPQSAILYSGSAALFDESREILELWGSTEYFGDDAGLASLYDLALLSAMYVMFAGFAHGAAMVGAAGVSAKEFAARTAAWLPALMPAIAEYATVIDGGDYSVPGQQSLYFSDLSDIVNASRDQGISTEAVDMVQRLIHRQIDAGHGDDGFARIIESIKDGAAA</sequence>
<dbReference type="PANTHER" id="PTHR43580:SF2">
    <property type="entry name" value="CYTOKINE-LIKE NUCLEAR FACTOR N-PAC"/>
    <property type="match status" value="1"/>
</dbReference>